<evidence type="ECO:0000256" key="2">
    <source>
        <dbReference type="ARBA" id="ARBA00022475"/>
    </source>
</evidence>
<dbReference type="RefSeq" id="WP_346581438.1">
    <property type="nucleotide sequence ID" value="NZ_JBDJLH010000008.1"/>
</dbReference>
<evidence type="ECO:0000313" key="9">
    <source>
        <dbReference type="EMBL" id="MEN5378180.1"/>
    </source>
</evidence>
<keyword evidence="3 6" id="KW-0812">Transmembrane</keyword>
<dbReference type="Pfam" id="PF02687">
    <property type="entry name" value="FtsX"/>
    <property type="match status" value="2"/>
</dbReference>
<feature type="transmembrane region" description="Helical" evidence="6">
    <location>
        <begin position="425"/>
        <end position="444"/>
    </location>
</feature>
<keyword evidence="5 6" id="KW-0472">Membrane</keyword>
<sequence length="801" mass="90069">MLKNNIKIAWRNIIKRKYESLINLLGLICSITFVILVGAYVWEVHQVNSELRNKEQQYILQSNYKKEGFGIPLTSIGALPKALKEEYPQLVANYYRIDGLTCIVSHGEQIFEEGTVLGDPTLLDMFGFEIFAGNSTTALTKPFTVVITEKAAQKYFGKIDVLGQTLEIKNFKGDKQPFTITGVIKENTQNSVMQLNDAMKSDIFLPIASESYFGRSIDNWQNPYIASFIELQKGVTPEQLAIPIQDLVKRNTDGEFSTNYAPDLKPLKSYFLDDNKGAVRKMIATLLWIAGFVLLMAIINFINITISQNITRLKEIGIRKMMGSSRSQIISQLIAEYMTTMLIAVTISLPIYVLLSPIFEEIFMRKLPSLTALPFSFYILLFLFACIVGLLAGIYPAIKLSGNDILQSVKNKFTQGNGKQAVRRVLIFTQFAVAVIILMATIIISKQINLFINGELGYNKESVLNVQVPRDWTEQGLKKMETTRDEFQRLPQIESISLSYEIPGFIGGNNQTLINTKSEKTVHSKIIMSDSYFAKTYQIPLLAGHFLNPNSSQNDQNPDVVINKEALLALGFTKAEEAIGRTIGFGEANVPVMISGVTADFVPNSMNDEPTAIAWINISRSAQFRFLSIRLKDGSLSSSMEALEKKWKELLPDAPFEYQFTDDRIQKLYETELQLQRASQVATIASLLIVALGIIGLITLSINLRNKEVGVRKVLGASLMHLILLFSKEFYLIFILALLVTIPASYVMMNVWLQNYNNRIVIDVVTYMLPLGFLALLLGTLIVVIIYRATKFNPIEKLRDE</sequence>
<evidence type="ECO:0000256" key="6">
    <source>
        <dbReference type="SAM" id="Phobius"/>
    </source>
</evidence>
<protein>
    <submittedName>
        <fullName evidence="9">ABC transporter permease</fullName>
    </submittedName>
</protein>
<feature type="transmembrane region" description="Helical" evidence="6">
    <location>
        <begin position="765"/>
        <end position="787"/>
    </location>
</feature>
<feature type="transmembrane region" description="Helical" evidence="6">
    <location>
        <begin position="329"/>
        <end position="355"/>
    </location>
</feature>
<comment type="subcellular location">
    <subcellularLocation>
        <location evidence="1">Cell membrane</location>
        <topology evidence="1">Multi-pass membrane protein</topology>
    </subcellularLocation>
</comment>
<feature type="domain" description="ABC3 transporter permease C-terminal" evidence="7">
    <location>
        <begin position="683"/>
        <end position="793"/>
    </location>
</feature>
<accession>A0ABV0BTR8</accession>
<dbReference type="InterPro" id="IPR025857">
    <property type="entry name" value="MacB_PCD"/>
</dbReference>
<evidence type="ECO:0000256" key="5">
    <source>
        <dbReference type="ARBA" id="ARBA00023136"/>
    </source>
</evidence>
<evidence type="ECO:0000256" key="1">
    <source>
        <dbReference type="ARBA" id="ARBA00004651"/>
    </source>
</evidence>
<feature type="transmembrane region" description="Helical" evidence="6">
    <location>
        <begin position="681"/>
        <end position="704"/>
    </location>
</feature>
<feature type="domain" description="MacB-like periplasmic core" evidence="8">
    <location>
        <begin position="20"/>
        <end position="241"/>
    </location>
</feature>
<feature type="domain" description="MacB-like periplasmic core" evidence="8">
    <location>
        <begin position="433"/>
        <end position="638"/>
    </location>
</feature>
<organism evidence="9 10">
    <name type="scientific">Sphingobacterium kitahiroshimense</name>
    <dbReference type="NCBI Taxonomy" id="470446"/>
    <lineage>
        <taxon>Bacteria</taxon>
        <taxon>Pseudomonadati</taxon>
        <taxon>Bacteroidota</taxon>
        <taxon>Sphingobacteriia</taxon>
        <taxon>Sphingobacteriales</taxon>
        <taxon>Sphingobacteriaceae</taxon>
        <taxon>Sphingobacterium</taxon>
    </lineage>
</organism>
<dbReference type="Pfam" id="PF12704">
    <property type="entry name" value="MacB_PCD"/>
    <property type="match status" value="2"/>
</dbReference>
<gene>
    <name evidence="9" type="ORF">ABE541_13000</name>
</gene>
<evidence type="ECO:0000256" key="3">
    <source>
        <dbReference type="ARBA" id="ARBA00022692"/>
    </source>
</evidence>
<feature type="transmembrane region" description="Helical" evidence="6">
    <location>
        <begin position="375"/>
        <end position="398"/>
    </location>
</feature>
<proteinExistence type="predicted"/>
<keyword evidence="2" id="KW-1003">Cell membrane</keyword>
<comment type="caution">
    <text evidence="9">The sequence shown here is derived from an EMBL/GenBank/DDBJ whole genome shotgun (WGS) entry which is preliminary data.</text>
</comment>
<feature type="transmembrane region" description="Helical" evidence="6">
    <location>
        <begin position="21"/>
        <end position="42"/>
    </location>
</feature>
<feature type="domain" description="ABC3 transporter permease C-terminal" evidence="7">
    <location>
        <begin position="289"/>
        <end position="402"/>
    </location>
</feature>
<dbReference type="EMBL" id="JBDJNQ010000005">
    <property type="protein sequence ID" value="MEN5378180.1"/>
    <property type="molecule type" value="Genomic_DNA"/>
</dbReference>
<evidence type="ECO:0000259" key="8">
    <source>
        <dbReference type="Pfam" id="PF12704"/>
    </source>
</evidence>
<evidence type="ECO:0000259" key="7">
    <source>
        <dbReference type="Pfam" id="PF02687"/>
    </source>
</evidence>
<dbReference type="Proteomes" id="UP001409291">
    <property type="component" value="Unassembled WGS sequence"/>
</dbReference>
<dbReference type="InterPro" id="IPR003838">
    <property type="entry name" value="ABC3_permease_C"/>
</dbReference>
<evidence type="ECO:0000256" key="4">
    <source>
        <dbReference type="ARBA" id="ARBA00022989"/>
    </source>
</evidence>
<keyword evidence="10" id="KW-1185">Reference proteome</keyword>
<dbReference type="InterPro" id="IPR050250">
    <property type="entry name" value="Macrolide_Exporter_MacB"/>
</dbReference>
<feature type="transmembrane region" description="Helical" evidence="6">
    <location>
        <begin position="730"/>
        <end position="753"/>
    </location>
</feature>
<evidence type="ECO:0000313" key="10">
    <source>
        <dbReference type="Proteomes" id="UP001409291"/>
    </source>
</evidence>
<keyword evidence="4 6" id="KW-1133">Transmembrane helix</keyword>
<dbReference type="PANTHER" id="PTHR30572">
    <property type="entry name" value="MEMBRANE COMPONENT OF TRANSPORTER-RELATED"/>
    <property type="match status" value="1"/>
</dbReference>
<feature type="transmembrane region" description="Helical" evidence="6">
    <location>
        <begin position="286"/>
        <end position="306"/>
    </location>
</feature>
<dbReference type="PANTHER" id="PTHR30572:SF18">
    <property type="entry name" value="ABC-TYPE MACROLIDE FAMILY EXPORT SYSTEM PERMEASE COMPONENT 2"/>
    <property type="match status" value="1"/>
</dbReference>
<reference evidence="9 10" key="1">
    <citation type="submission" date="2024-04" db="EMBL/GenBank/DDBJ databases">
        <title>WGS of bacteria from Torrens River.</title>
        <authorList>
            <person name="Wyrsch E.R."/>
            <person name="Drigo B."/>
        </authorList>
    </citation>
    <scope>NUCLEOTIDE SEQUENCE [LARGE SCALE GENOMIC DNA]</scope>
    <source>
        <strain evidence="9 10">TWI391</strain>
    </source>
</reference>
<name>A0ABV0BTR8_9SPHI</name>